<sequence>MDDLFKLVGERKNAKGEGDAWTGRSECQLKIEGGRPIQLPRTHHLSDLFLFLKFKIPFQTTPRDPSRRQWSLLRLLTSLIGEPASSISTLLYYSRLLPQNIVLERLVRHDLLDDENYLFHFLINFLRCFW</sequence>
<gene>
    <name evidence="1" type="ORF">CIPAW_04G164400</name>
</gene>
<dbReference type="Proteomes" id="UP000811609">
    <property type="component" value="Chromosome 4"/>
</dbReference>
<comment type="caution">
    <text evidence="1">The sequence shown here is derived from an EMBL/GenBank/DDBJ whole genome shotgun (WGS) entry which is preliminary data.</text>
</comment>
<proteinExistence type="predicted"/>
<dbReference type="EMBL" id="CM031812">
    <property type="protein sequence ID" value="KAG6658478.1"/>
    <property type="molecule type" value="Genomic_DNA"/>
</dbReference>
<dbReference type="PANTHER" id="PTHR37900">
    <property type="match status" value="1"/>
</dbReference>
<dbReference type="AlphaFoldDB" id="A0A8T1QTW4"/>
<evidence type="ECO:0000313" key="1">
    <source>
        <dbReference type="EMBL" id="KAG6658478.1"/>
    </source>
</evidence>
<keyword evidence="2" id="KW-1185">Reference proteome</keyword>
<organism evidence="1 2">
    <name type="scientific">Carya illinoinensis</name>
    <name type="common">Pecan</name>
    <dbReference type="NCBI Taxonomy" id="32201"/>
    <lineage>
        <taxon>Eukaryota</taxon>
        <taxon>Viridiplantae</taxon>
        <taxon>Streptophyta</taxon>
        <taxon>Embryophyta</taxon>
        <taxon>Tracheophyta</taxon>
        <taxon>Spermatophyta</taxon>
        <taxon>Magnoliopsida</taxon>
        <taxon>eudicotyledons</taxon>
        <taxon>Gunneridae</taxon>
        <taxon>Pentapetalae</taxon>
        <taxon>rosids</taxon>
        <taxon>fabids</taxon>
        <taxon>Fagales</taxon>
        <taxon>Juglandaceae</taxon>
        <taxon>Carya</taxon>
    </lineage>
</organism>
<reference evidence="1" key="1">
    <citation type="submission" date="2020-12" db="EMBL/GenBank/DDBJ databases">
        <title>WGS assembly of Carya illinoinensis cv. Pawnee.</title>
        <authorList>
            <person name="Platts A."/>
            <person name="Shu S."/>
            <person name="Wright S."/>
            <person name="Barry K."/>
            <person name="Edger P."/>
            <person name="Pires J.C."/>
            <person name="Schmutz J."/>
        </authorList>
    </citation>
    <scope>NUCLEOTIDE SEQUENCE</scope>
    <source>
        <tissue evidence="1">Leaf</tissue>
    </source>
</reference>
<name>A0A8T1QTW4_CARIL</name>
<protein>
    <submittedName>
        <fullName evidence="1">Uncharacterized protein</fullName>
    </submittedName>
</protein>
<accession>A0A8T1QTW4</accession>
<dbReference type="PANTHER" id="PTHR37900:SF5">
    <property type="entry name" value="OS02G0159250 PROTEIN"/>
    <property type="match status" value="1"/>
</dbReference>
<evidence type="ECO:0000313" key="2">
    <source>
        <dbReference type="Proteomes" id="UP000811609"/>
    </source>
</evidence>